<dbReference type="Pfam" id="PF02852">
    <property type="entry name" value="Pyr_redox_dim"/>
    <property type="match status" value="1"/>
</dbReference>
<keyword evidence="4" id="KW-0520">NAD</keyword>
<dbReference type="EMBL" id="VKHP01000050">
    <property type="protein sequence ID" value="NEU97095.1"/>
    <property type="molecule type" value="Genomic_DNA"/>
</dbReference>
<comment type="caution">
    <text evidence="7">The sequence shown here is derived from an EMBL/GenBank/DDBJ whole genome shotgun (WGS) entry which is preliminary data.</text>
</comment>
<keyword evidence="8" id="KW-1185">Reference proteome</keyword>
<dbReference type="Pfam" id="PF07992">
    <property type="entry name" value="Pyr_redox_2"/>
    <property type="match status" value="1"/>
</dbReference>
<feature type="binding site" evidence="4">
    <location>
        <position position="319"/>
    </location>
    <ligand>
        <name>FAD</name>
        <dbReference type="ChEBI" id="CHEBI:57692"/>
    </ligand>
</feature>
<dbReference type="InterPro" id="IPR004099">
    <property type="entry name" value="Pyr_nucl-diS_OxRdtase_dimer"/>
</dbReference>
<evidence type="ECO:0000313" key="7">
    <source>
        <dbReference type="EMBL" id="NEU97095.1"/>
    </source>
</evidence>
<dbReference type="PANTHER" id="PTHR43014">
    <property type="entry name" value="MERCURIC REDUCTASE"/>
    <property type="match status" value="1"/>
</dbReference>
<dbReference type="GO" id="GO:0016491">
    <property type="term" value="F:oxidoreductase activity"/>
    <property type="evidence" value="ECO:0007669"/>
    <property type="project" value="InterPro"/>
</dbReference>
<keyword evidence="2" id="KW-0285">Flavoprotein</keyword>
<dbReference type="InterPro" id="IPR016156">
    <property type="entry name" value="FAD/NAD-linked_Rdtase_dimer_sf"/>
</dbReference>
<dbReference type="PRINTS" id="PR00411">
    <property type="entry name" value="PNDRDTASEI"/>
</dbReference>
<evidence type="ECO:0000259" key="6">
    <source>
        <dbReference type="Pfam" id="PF07992"/>
    </source>
</evidence>
<dbReference type="PRINTS" id="PR00368">
    <property type="entry name" value="FADPNR"/>
</dbReference>
<dbReference type="AlphaFoldDB" id="A0A6P1BF96"/>
<comment type="similarity">
    <text evidence="1">Belongs to the class-I pyridine nucleotide-disulfide oxidoreductase family.</text>
</comment>
<evidence type="ECO:0000256" key="2">
    <source>
        <dbReference type="ARBA" id="ARBA00022630"/>
    </source>
</evidence>
<accession>A0A6P1BF96</accession>
<feature type="binding site" evidence="4">
    <location>
        <position position="278"/>
    </location>
    <ligand>
        <name>NAD(+)</name>
        <dbReference type="ChEBI" id="CHEBI:57540"/>
    </ligand>
</feature>
<dbReference type="Gene3D" id="3.30.390.30">
    <property type="match status" value="1"/>
</dbReference>
<dbReference type="InterPro" id="IPR001100">
    <property type="entry name" value="Pyr_nuc-diS_OxRdtase"/>
</dbReference>
<dbReference type="PIRSF" id="PIRSF000350">
    <property type="entry name" value="Mercury_reductase_MerA"/>
    <property type="match status" value="1"/>
</dbReference>
<reference evidence="7 8" key="1">
    <citation type="journal article" date="2020" name="Arch. Microbiol.">
        <title>Bradyrhizobium uaiense sp. nov., a new highly efficient cowpea symbiont.</title>
        <authorList>
            <person name="Cabral Michel D."/>
            <person name="Azarias Guimaraes A."/>
            <person name="Martins da Costa E."/>
            <person name="Soares de Carvalho T."/>
            <person name="Balsanelli E."/>
            <person name="Willems A."/>
            <person name="Maltempi de Souza E."/>
            <person name="de Souza Moreira F.M."/>
        </authorList>
    </citation>
    <scope>NUCLEOTIDE SEQUENCE [LARGE SCALE GENOMIC DNA]</scope>
    <source>
        <strain evidence="7 8">UFLA 03-164</strain>
    </source>
</reference>
<dbReference type="SUPFAM" id="SSF55424">
    <property type="entry name" value="FAD/NAD-linked reductases, dimerisation (C-terminal) domain"/>
    <property type="match status" value="1"/>
</dbReference>
<evidence type="ECO:0000313" key="8">
    <source>
        <dbReference type="Proteomes" id="UP000468531"/>
    </source>
</evidence>
<dbReference type="InterPro" id="IPR036188">
    <property type="entry name" value="FAD/NAD-bd_sf"/>
</dbReference>
<feature type="domain" description="Pyridine nucleotide-disulphide oxidoreductase dimerisation" evidence="5">
    <location>
        <begin position="355"/>
        <end position="456"/>
    </location>
</feature>
<feature type="domain" description="FAD/NAD(P)-binding" evidence="6">
    <location>
        <begin position="15"/>
        <end position="334"/>
    </location>
</feature>
<dbReference type="RefSeq" id="WP_163154186.1">
    <property type="nucleotide sequence ID" value="NZ_VKHP01000050.1"/>
</dbReference>
<comment type="cofactor">
    <cofactor evidence="4">
        <name>FAD</name>
        <dbReference type="ChEBI" id="CHEBI:57692"/>
    </cofactor>
    <text evidence="4">Binds 1 FAD per subunit.</text>
</comment>
<proteinExistence type="inferred from homology"/>
<keyword evidence="4" id="KW-0547">Nucleotide-binding</keyword>
<feature type="binding site" evidence="4">
    <location>
        <position position="210"/>
    </location>
    <ligand>
        <name>NAD(+)</name>
        <dbReference type="ChEBI" id="CHEBI:57540"/>
    </ligand>
</feature>
<gene>
    <name evidence="7" type="ORF">FNJ47_14935</name>
</gene>
<dbReference type="Proteomes" id="UP000468531">
    <property type="component" value="Unassembled WGS sequence"/>
</dbReference>
<evidence type="ECO:0000259" key="5">
    <source>
        <dbReference type="Pfam" id="PF02852"/>
    </source>
</evidence>
<dbReference type="PANTHER" id="PTHR43014:SF5">
    <property type="entry name" value="GLUTATHIONE REDUCTASE (NADPH)"/>
    <property type="match status" value="1"/>
</dbReference>
<dbReference type="SUPFAM" id="SSF51905">
    <property type="entry name" value="FAD/NAD(P)-binding domain"/>
    <property type="match status" value="1"/>
</dbReference>
<dbReference type="Gene3D" id="3.50.50.60">
    <property type="entry name" value="FAD/NAD(P)-binding domain"/>
    <property type="match status" value="2"/>
</dbReference>
<dbReference type="InterPro" id="IPR023753">
    <property type="entry name" value="FAD/NAD-binding_dom"/>
</dbReference>
<keyword evidence="3 4" id="KW-0274">FAD</keyword>
<dbReference type="GO" id="GO:0000166">
    <property type="term" value="F:nucleotide binding"/>
    <property type="evidence" value="ECO:0007669"/>
    <property type="project" value="UniProtKB-KW"/>
</dbReference>
<evidence type="ECO:0000256" key="4">
    <source>
        <dbReference type="PIRSR" id="PIRSR000350-3"/>
    </source>
</evidence>
<name>A0A6P1BF96_9BRAD</name>
<sequence length="485" mass="50767">MLTALARYGDHHMTDVLVIGAGPAGAAAALRSADLGARTALVTSAAFGGMAANDGPVPVRALAHAGRLLRDARQLDQYGITISEPVLDYSRLLGRVREIVGDVRTNSSLRRQIDSLGVTIHERAGVARFVDPNSIETRSGLRLSADKIIICTGGVSRRLPIPGFELTCTHSDAWGLTSVPPSMLVVGAGATGMQVASIFNAFGSRVQLFEAGPRILATEDADISVAAAAALRQSGIAVHEAFGAIEAFEKSATGVRMIFTKDGCRFDAEASLVVVATGWAAETSELNVAAAGIELNQRKFVKVDEYLRTSAPHIFAAGDITGHLMLVPQAVQGGWTAATNAVTGPTMPLADQVSPMGSFTEPEYAQAGLTEAKARESHDIVTSIVHFDVTTRTLIDGRTFGFCKLITDRKSCKVIGCHVIGERAVDIAEVAAIAIAAGMRVDDLAQIPLAYPTYGGILARAAVMAAGQLGLGVGWANQLERQSGG</sequence>
<organism evidence="7 8">
    <name type="scientific">Bradyrhizobium uaiense</name>
    <dbReference type="NCBI Taxonomy" id="2594946"/>
    <lineage>
        <taxon>Bacteria</taxon>
        <taxon>Pseudomonadati</taxon>
        <taxon>Pseudomonadota</taxon>
        <taxon>Alphaproteobacteria</taxon>
        <taxon>Hyphomicrobiales</taxon>
        <taxon>Nitrobacteraceae</taxon>
        <taxon>Bradyrhizobium</taxon>
    </lineage>
</organism>
<evidence type="ECO:0000256" key="1">
    <source>
        <dbReference type="ARBA" id="ARBA00007532"/>
    </source>
</evidence>
<protein>
    <submittedName>
        <fullName evidence="7">NAD(P)/FAD-dependent oxidoreductase</fullName>
    </submittedName>
</protein>
<evidence type="ECO:0000256" key="3">
    <source>
        <dbReference type="ARBA" id="ARBA00022827"/>
    </source>
</evidence>